<dbReference type="Gene3D" id="3.40.50.10490">
    <property type="entry name" value="Glucose-6-phosphate isomerase like protein, domain 1"/>
    <property type="match status" value="2"/>
</dbReference>
<accession>A0AA41YY32</accession>
<dbReference type="CDD" id="cd05009">
    <property type="entry name" value="SIS_GlmS_GlmD_2"/>
    <property type="match status" value="1"/>
</dbReference>
<organism evidence="4 5">
    <name type="scientific">Lichenifustis flavocetrariae</name>
    <dbReference type="NCBI Taxonomy" id="2949735"/>
    <lineage>
        <taxon>Bacteria</taxon>
        <taxon>Pseudomonadati</taxon>
        <taxon>Pseudomonadota</taxon>
        <taxon>Alphaproteobacteria</taxon>
        <taxon>Hyphomicrobiales</taxon>
        <taxon>Lichenihabitantaceae</taxon>
        <taxon>Lichenifustis</taxon>
    </lineage>
</organism>
<sequence length="345" mass="35703">MAEQTATHMADEIRETPSAVARLLDREGAAIARLGATIRAREPSVIVTCARGSSDNAAAYFKYLSEILLGVPVASIGPSVASLYRAPLKLKNAVVVSVSQSGQSPDIVALQAAAQEAGAFSIAVVNQEDSPLAKTADAVIPLHAGPERSVAATKSCLASAIALAALVAGWGDDAALRDAIAALPQTLAETLRNDWDAALPVLVSATSAYVVGRGPALPVAAEAALKLKETAVLHAEAFSSAEVMHGPLQLLNAGFPVLAFSQADASREAMRGSIERLRAAKARVFEISTGAATTGEHLRAAATGHTALDPLAMLLSFYALAEKTSLARGFEPDRPSLLRKVTETI</sequence>
<dbReference type="PANTHER" id="PTHR10937">
    <property type="entry name" value="GLUCOSAMINE--FRUCTOSE-6-PHOSPHATE AMINOTRANSFERASE, ISOMERIZING"/>
    <property type="match status" value="1"/>
</dbReference>
<keyword evidence="5" id="KW-1185">Reference proteome</keyword>
<dbReference type="AlphaFoldDB" id="A0AA41YY32"/>
<comment type="caution">
    <text evidence="4">The sequence shown here is derived from an EMBL/GenBank/DDBJ whole genome shotgun (WGS) entry which is preliminary data.</text>
</comment>
<dbReference type="InterPro" id="IPR001347">
    <property type="entry name" value="SIS_dom"/>
</dbReference>
<dbReference type="SUPFAM" id="SSF53697">
    <property type="entry name" value="SIS domain"/>
    <property type="match status" value="1"/>
</dbReference>
<evidence type="ECO:0000259" key="3">
    <source>
        <dbReference type="PROSITE" id="PS51464"/>
    </source>
</evidence>
<dbReference type="EMBL" id="JAMOIM010000017">
    <property type="protein sequence ID" value="MCW6510694.1"/>
    <property type="molecule type" value="Genomic_DNA"/>
</dbReference>
<keyword evidence="1" id="KW-0032">Aminotransferase</keyword>
<dbReference type="InterPro" id="IPR035490">
    <property type="entry name" value="GlmS/FrlB_SIS"/>
</dbReference>
<feature type="domain" description="SIS" evidence="3">
    <location>
        <begin position="198"/>
        <end position="330"/>
    </location>
</feature>
<dbReference type="PROSITE" id="PS51464">
    <property type="entry name" value="SIS"/>
    <property type="match status" value="2"/>
</dbReference>
<gene>
    <name evidence="4" type="ORF">M8523_22015</name>
</gene>
<evidence type="ECO:0000313" key="5">
    <source>
        <dbReference type="Proteomes" id="UP001165667"/>
    </source>
</evidence>
<proteinExistence type="predicted"/>
<dbReference type="GO" id="GO:1901135">
    <property type="term" value="P:carbohydrate derivative metabolic process"/>
    <property type="evidence" value="ECO:0007669"/>
    <property type="project" value="InterPro"/>
</dbReference>
<dbReference type="Pfam" id="PF01380">
    <property type="entry name" value="SIS"/>
    <property type="match status" value="2"/>
</dbReference>
<dbReference type="GO" id="GO:0008483">
    <property type="term" value="F:transaminase activity"/>
    <property type="evidence" value="ECO:0007669"/>
    <property type="project" value="UniProtKB-KW"/>
</dbReference>
<keyword evidence="1" id="KW-0808">Transferase</keyword>
<dbReference type="RefSeq" id="WP_282587069.1">
    <property type="nucleotide sequence ID" value="NZ_JAMOIM010000017.1"/>
</dbReference>
<protein>
    <submittedName>
        <fullName evidence="4">SIS domain-containing protein</fullName>
    </submittedName>
</protein>
<dbReference type="Proteomes" id="UP001165667">
    <property type="component" value="Unassembled WGS sequence"/>
</dbReference>
<keyword evidence="2" id="KW-0677">Repeat</keyword>
<evidence type="ECO:0000256" key="2">
    <source>
        <dbReference type="ARBA" id="ARBA00022737"/>
    </source>
</evidence>
<feature type="domain" description="SIS" evidence="3">
    <location>
        <begin position="34"/>
        <end position="176"/>
    </location>
</feature>
<evidence type="ECO:0000313" key="4">
    <source>
        <dbReference type="EMBL" id="MCW6510694.1"/>
    </source>
</evidence>
<dbReference type="InterPro" id="IPR046348">
    <property type="entry name" value="SIS_dom_sf"/>
</dbReference>
<evidence type="ECO:0000256" key="1">
    <source>
        <dbReference type="ARBA" id="ARBA00022576"/>
    </source>
</evidence>
<name>A0AA41YY32_9HYPH</name>
<dbReference type="PANTHER" id="PTHR10937:SF8">
    <property type="entry name" value="AMINOTRANSFERASE-RELATED"/>
    <property type="match status" value="1"/>
</dbReference>
<reference evidence="4" key="1">
    <citation type="submission" date="2022-05" db="EMBL/GenBank/DDBJ databases">
        <authorList>
            <person name="Pankratov T."/>
        </authorList>
    </citation>
    <scope>NUCLEOTIDE SEQUENCE</scope>
    <source>
        <strain evidence="4">BP6-180914</strain>
    </source>
</reference>
<dbReference type="GO" id="GO:0097367">
    <property type="term" value="F:carbohydrate derivative binding"/>
    <property type="evidence" value="ECO:0007669"/>
    <property type="project" value="InterPro"/>
</dbReference>
<dbReference type="InterPro" id="IPR035466">
    <property type="entry name" value="GlmS/AgaS_SIS"/>
</dbReference>
<dbReference type="CDD" id="cd05008">
    <property type="entry name" value="SIS_GlmS_GlmD_1"/>
    <property type="match status" value="1"/>
</dbReference>